<reference evidence="1 2" key="1">
    <citation type="submission" date="2018-10" db="EMBL/GenBank/DDBJ databases">
        <title>Fifty Aureobasidium pullulans genomes reveal a recombining polyextremotolerant generalist.</title>
        <authorList>
            <person name="Gostincar C."/>
            <person name="Turk M."/>
            <person name="Zajc J."/>
            <person name="Gunde-Cimerman N."/>
        </authorList>
    </citation>
    <scope>NUCLEOTIDE SEQUENCE [LARGE SCALE GENOMIC DNA]</scope>
    <source>
        <strain evidence="1 2">EXF-3863</strain>
    </source>
</reference>
<sequence>MLLIGLAHLLSLPGHHQRLSFSSKSDATWVPVFVTAKVPVELVNKILEHGESQQRNDPDDLFPNRWVLVQDPEQSTFSTPTKPPVHSFTSGFVNASAESLKVFVASKFCEQGLASNGRSDWIADDAFAVVDERTARDNSILFYVQQYVDIIRQAEVRKAWGKDITVDKLLLKYAGVDSNEMPSDEEVRKFAQELKNENGSFVVDPELGDLEKAKAQLDSWLSKEMSDVRPVWMEVRLDAVNAVECTVGIWHIGLDEALINHHDEFDKHGVMCR</sequence>
<evidence type="ECO:0000313" key="1">
    <source>
        <dbReference type="EMBL" id="THZ12835.1"/>
    </source>
</evidence>
<gene>
    <name evidence="1" type="ORF">D6C91_08230</name>
</gene>
<dbReference type="EMBL" id="QZBM01000543">
    <property type="protein sequence ID" value="THZ12835.1"/>
    <property type="molecule type" value="Genomic_DNA"/>
</dbReference>
<protein>
    <submittedName>
        <fullName evidence="1">Uncharacterized protein</fullName>
    </submittedName>
</protein>
<dbReference type="AlphaFoldDB" id="A0A4S9SQX3"/>
<name>A0A4S9SQX3_AURPU</name>
<comment type="caution">
    <text evidence="1">The sequence shown here is derived from an EMBL/GenBank/DDBJ whole genome shotgun (WGS) entry which is preliminary data.</text>
</comment>
<evidence type="ECO:0000313" key="2">
    <source>
        <dbReference type="Proteomes" id="UP000308005"/>
    </source>
</evidence>
<accession>A0A4S9SQX3</accession>
<dbReference type="Proteomes" id="UP000308005">
    <property type="component" value="Unassembled WGS sequence"/>
</dbReference>
<proteinExistence type="predicted"/>
<organism evidence="1 2">
    <name type="scientific">Aureobasidium pullulans</name>
    <name type="common">Black yeast</name>
    <name type="synonym">Pullularia pullulans</name>
    <dbReference type="NCBI Taxonomy" id="5580"/>
    <lineage>
        <taxon>Eukaryota</taxon>
        <taxon>Fungi</taxon>
        <taxon>Dikarya</taxon>
        <taxon>Ascomycota</taxon>
        <taxon>Pezizomycotina</taxon>
        <taxon>Dothideomycetes</taxon>
        <taxon>Dothideomycetidae</taxon>
        <taxon>Dothideales</taxon>
        <taxon>Saccotheciaceae</taxon>
        <taxon>Aureobasidium</taxon>
    </lineage>
</organism>